<dbReference type="Proteomes" id="UP000244855">
    <property type="component" value="Unassembled WGS sequence"/>
</dbReference>
<evidence type="ECO:0000256" key="6">
    <source>
        <dbReference type="SAM" id="Phobius"/>
    </source>
</evidence>
<dbReference type="STRING" id="97972.A0A2V1E851"/>
<protein>
    <recommendedName>
        <fullName evidence="9">Protein Asterix</fullName>
    </recommendedName>
</protein>
<evidence type="ECO:0008006" key="9">
    <source>
        <dbReference type="Google" id="ProtNLM"/>
    </source>
</evidence>
<organism evidence="7 8">
    <name type="scientific">Periconia macrospinosa</name>
    <dbReference type="NCBI Taxonomy" id="97972"/>
    <lineage>
        <taxon>Eukaryota</taxon>
        <taxon>Fungi</taxon>
        <taxon>Dikarya</taxon>
        <taxon>Ascomycota</taxon>
        <taxon>Pezizomycotina</taxon>
        <taxon>Dothideomycetes</taxon>
        <taxon>Pleosporomycetidae</taxon>
        <taxon>Pleosporales</taxon>
        <taxon>Massarineae</taxon>
        <taxon>Periconiaceae</taxon>
        <taxon>Periconia</taxon>
    </lineage>
</organism>
<dbReference type="GO" id="GO:0005789">
    <property type="term" value="C:endoplasmic reticulum membrane"/>
    <property type="evidence" value="ECO:0007669"/>
    <property type="project" value="InterPro"/>
</dbReference>
<keyword evidence="3 6" id="KW-1133">Transmembrane helix</keyword>
<dbReference type="PANTHER" id="PTHR28038">
    <property type="entry name" value="ADL329WP"/>
    <property type="match status" value="1"/>
</dbReference>
<dbReference type="Pfam" id="PF03669">
    <property type="entry name" value="ASTER"/>
    <property type="match status" value="1"/>
</dbReference>
<keyword evidence="2 6" id="KW-0812">Transmembrane</keyword>
<proteinExistence type="predicted"/>
<dbReference type="GO" id="GO:0044183">
    <property type="term" value="F:protein folding chaperone"/>
    <property type="evidence" value="ECO:0007669"/>
    <property type="project" value="InterPro"/>
</dbReference>
<accession>A0A2V1E851</accession>
<evidence type="ECO:0000313" key="8">
    <source>
        <dbReference type="Proteomes" id="UP000244855"/>
    </source>
</evidence>
<evidence type="ECO:0000256" key="5">
    <source>
        <dbReference type="SAM" id="MobiDB-lite"/>
    </source>
</evidence>
<dbReference type="OrthoDB" id="284718at2759"/>
<gene>
    <name evidence="7" type="ORF">DM02DRAFT_649678</name>
</gene>
<dbReference type="PANTHER" id="PTHR28038:SF1">
    <property type="entry name" value="ADL329WP"/>
    <property type="match status" value="1"/>
</dbReference>
<dbReference type="AlphaFoldDB" id="A0A2V1E851"/>
<evidence type="ECO:0000256" key="2">
    <source>
        <dbReference type="ARBA" id="ARBA00022692"/>
    </source>
</evidence>
<feature type="compositionally biased region" description="Basic and acidic residues" evidence="5">
    <location>
        <begin position="1"/>
        <end position="11"/>
    </location>
</feature>
<name>A0A2V1E851_9PLEO</name>
<evidence type="ECO:0000256" key="4">
    <source>
        <dbReference type="ARBA" id="ARBA00023136"/>
    </source>
</evidence>
<dbReference type="GO" id="GO:0045048">
    <property type="term" value="P:protein insertion into ER membrane"/>
    <property type="evidence" value="ECO:0007669"/>
    <property type="project" value="InterPro"/>
</dbReference>
<keyword evidence="4 6" id="KW-0472">Membrane</keyword>
<feature type="region of interest" description="Disordered" evidence="5">
    <location>
        <begin position="1"/>
        <end position="29"/>
    </location>
</feature>
<evidence type="ECO:0000313" key="7">
    <source>
        <dbReference type="EMBL" id="PVI06556.1"/>
    </source>
</evidence>
<evidence type="ECO:0000256" key="1">
    <source>
        <dbReference type="ARBA" id="ARBA00004370"/>
    </source>
</evidence>
<sequence>MASKKDMRRADLIVPYSEPAKDKNEGDMASTMASTLPMAATVSNNTLPQPRMIGWVAVVFAIQSWLAESPEQSKNSATPAYFSVGMSLMSLLVGYVPLFLPPQPVRAGTGSGTEAPPAAPPS</sequence>
<keyword evidence="8" id="KW-1185">Reference proteome</keyword>
<reference evidence="7 8" key="1">
    <citation type="journal article" date="2018" name="Sci. Rep.">
        <title>Comparative genomics provides insights into the lifestyle and reveals functional heterogeneity of dark septate endophytic fungi.</title>
        <authorList>
            <person name="Knapp D.G."/>
            <person name="Nemeth J.B."/>
            <person name="Barry K."/>
            <person name="Hainaut M."/>
            <person name="Henrissat B."/>
            <person name="Johnson J."/>
            <person name="Kuo A."/>
            <person name="Lim J.H.P."/>
            <person name="Lipzen A."/>
            <person name="Nolan M."/>
            <person name="Ohm R.A."/>
            <person name="Tamas L."/>
            <person name="Grigoriev I.V."/>
            <person name="Spatafora J.W."/>
            <person name="Nagy L.G."/>
            <person name="Kovacs G.M."/>
        </authorList>
    </citation>
    <scope>NUCLEOTIDE SEQUENCE [LARGE SCALE GENOMIC DNA]</scope>
    <source>
        <strain evidence="7 8">DSE2036</strain>
    </source>
</reference>
<evidence type="ECO:0000256" key="3">
    <source>
        <dbReference type="ARBA" id="ARBA00022989"/>
    </source>
</evidence>
<feature type="transmembrane region" description="Helical" evidence="6">
    <location>
        <begin position="80"/>
        <end position="100"/>
    </location>
</feature>
<comment type="subcellular location">
    <subcellularLocation>
        <location evidence="1">Membrane</location>
    </subcellularLocation>
</comment>
<dbReference type="InterPro" id="IPR005351">
    <property type="entry name" value="ASTER"/>
</dbReference>
<dbReference type="EMBL" id="KZ805308">
    <property type="protein sequence ID" value="PVI06556.1"/>
    <property type="molecule type" value="Genomic_DNA"/>
</dbReference>